<name>A0ABV8G8Z5_9ACTN</name>
<accession>A0ABV8G8Z5</accession>
<organism evidence="2 3">
    <name type="scientific">Nonomuraea purpurea</name>
    <dbReference type="NCBI Taxonomy" id="1849276"/>
    <lineage>
        <taxon>Bacteria</taxon>
        <taxon>Bacillati</taxon>
        <taxon>Actinomycetota</taxon>
        <taxon>Actinomycetes</taxon>
        <taxon>Streptosporangiales</taxon>
        <taxon>Streptosporangiaceae</taxon>
        <taxon>Nonomuraea</taxon>
    </lineage>
</organism>
<dbReference type="Proteomes" id="UP001595851">
    <property type="component" value="Unassembled WGS sequence"/>
</dbReference>
<comment type="caution">
    <text evidence="2">The sequence shown here is derived from an EMBL/GenBank/DDBJ whole genome shotgun (WGS) entry which is preliminary data.</text>
</comment>
<evidence type="ECO:0000313" key="2">
    <source>
        <dbReference type="EMBL" id="MFC4009450.1"/>
    </source>
</evidence>
<dbReference type="InterPro" id="IPR043714">
    <property type="entry name" value="DUF5655"/>
</dbReference>
<evidence type="ECO:0000259" key="1">
    <source>
        <dbReference type="Pfam" id="PF18899"/>
    </source>
</evidence>
<sequence>MTRWTCPQCDREFARQRQSHVCVPGCTVDETFAPFPPVYREIYDRLVAGLGPIHEDAVRVGVFLKSRHKFAEIRPKARSLSLELVLPRRVEHPLIARVLPMAGGRTVHLFKLTRVEDVDEPILDFMAEACDG</sequence>
<dbReference type="EMBL" id="JBHSBI010000009">
    <property type="protein sequence ID" value="MFC4009450.1"/>
    <property type="molecule type" value="Genomic_DNA"/>
</dbReference>
<keyword evidence="3" id="KW-1185">Reference proteome</keyword>
<evidence type="ECO:0000313" key="3">
    <source>
        <dbReference type="Proteomes" id="UP001595851"/>
    </source>
</evidence>
<proteinExistence type="predicted"/>
<gene>
    <name evidence="2" type="ORF">ACFOY2_19630</name>
</gene>
<reference evidence="3" key="1">
    <citation type="journal article" date="2019" name="Int. J. Syst. Evol. Microbiol.">
        <title>The Global Catalogue of Microorganisms (GCM) 10K type strain sequencing project: providing services to taxonomists for standard genome sequencing and annotation.</title>
        <authorList>
            <consortium name="The Broad Institute Genomics Platform"/>
            <consortium name="The Broad Institute Genome Sequencing Center for Infectious Disease"/>
            <person name="Wu L."/>
            <person name="Ma J."/>
        </authorList>
    </citation>
    <scope>NUCLEOTIDE SEQUENCE [LARGE SCALE GENOMIC DNA]</scope>
    <source>
        <strain evidence="3">TBRC 1276</strain>
    </source>
</reference>
<feature type="domain" description="DUF5655" evidence="1">
    <location>
        <begin position="31"/>
        <end position="129"/>
    </location>
</feature>
<dbReference type="RefSeq" id="WP_379529497.1">
    <property type="nucleotide sequence ID" value="NZ_JBHSBI010000009.1"/>
</dbReference>
<dbReference type="Pfam" id="PF18899">
    <property type="entry name" value="DUF5655"/>
    <property type="match status" value="1"/>
</dbReference>
<protein>
    <submittedName>
        <fullName evidence="2">DUF5655 domain-containing protein</fullName>
    </submittedName>
</protein>